<accession>A0AAD5QE93</accession>
<evidence type="ECO:0000313" key="1">
    <source>
        <dbReference type="EMBL" id="KAJ1348793.1"/>
    </source>
</evidence>
<organism evidence="1 2">
    <name type="scientific">Parelaphostrongylus tenuis</name>
    <name type="common">Meningeal worm</name>
    <dbReference type="NCBI Taxonomy" id="148309"/>
    <lineage>
        <taxon>Eukaryota</taxon>
        <taxon>Metazoa</taxon>
        <taxon>Ecdysozoa</taxon>
        <taxon>Nematoda</taxon>
        <taxon>Chromadorea</taxon>
        <taxon>Rhabditida</taxon>
        <taxon>Rhabditina</taxon>
        <taxon>Rhabditomorpha</taxon>
        <taxon>Strongyloidea</taxon>
        <taxon>Metastrongylidae</taxon>
        <taxon>Parelaphostrongylus</taxon>
    </lineage>
</organism>
<evidence type="ECO:0000313" key="2">
    <source>
        <dbReference type="Proteomes" id="UP001196413"/>
    </source>
</evidence>
<gene>
    <name evidence="1" type="ORF">KIN20_004186</name>
</gene>
<protein>
    <submittedName>
        <fullName evidence="1">Uncharacterized protein</fullName>
    </submittedName>
</protein>
<dbReference type="AlphaFoldDB" id="A0AAD5QE93"/>
<keyword evidence="2" id="KW-1185">Reference proteome</keyword>
<sequence length="70" mass="7902">MFESVVGLIQFITSKCVDAHPRLRMKLDLMTHSFLRDIENGRGTKMLGRDIVNVDPTINLSQKISVSVDN</sequence>
<name>A0AAD5QE93_PARTN</name>
<dbReference type="Proteomes" id="UP001196413">
    <property type="component" value="Unassembled WGS sequence"/>
</dbReference>
<comment type="caution">
    <text evidence="1">The sequence shown here is derived from an EMBL/GenBank/DDBJ whole genome shotgun (WGS) entry which is preliminary data.</text>
</comment>
<proteinExistence type="predicted"/>
<reference evidence="1" key="1">
    <citation type="submission" date="2021-06" db="EMBL/GenBank/DDBJ databases">
        <title>Parelaphostrongylus tenuis whole genome reference sequence.</title>
        <authorList>
            <person name="Garwood T.J."/>
            <person name="Larsen P.A."/>
            <person name="Fountain-Jones N.M."/>
            <person name="Garbe J.R."/>
            <person name="Macchietto M.G."/>
            <person name="Kania S.A."/>
            <person name="Gerhold R.W."/>
            <person name="Richards J.E."/>
            <person name="Wolf T.M."/>
        </authorList>
    </citation>
    <scope>NUCLEOTIDE SEQUENCE</scope>
    <source>
        <strain evidence="1">MNPRO001-30</strain>
        <tissue evidence="1">Meninges</tissue>
    </source>
</reference>
<dbReference type="EMBL" id="JAHQIW010000561">
    <property type="protein sequence ID" value="KAJ1348793.1"/>
    <property type="molecule type" value="Genomic_DNA"/>
</dbReference>